<accession>A0A1M6JWH3</accession>
<dbReference type="EMBL" id="FQZE01000021">
    <property type="protein sequence ID" value="SHJ51057.1"/>
    <property type="molecule type" value="Genomic_DNA"/>
</dbReference>
<dbReference type="AlphaFoldDB" id="A0A1M6JWH3"/>
<organism evidence="1 2">
    <name type="scientific">Tangfeifania diversioriginum</name>
    <dbReference type="NCBI Taxonomy" id="1168035"/>
    <lineage>
        <taxon>Bacteria</taxon>
        <taxon>Pseudomonadati</taxon>
        <taxon>Bacteroidota</taxon>
        <taxon>Bacteroidia</taxon>
        <taxon>Marinilabiliales</taxon>
        <taxon>Prolixibacteraceae</taxon>
        <taxon>Tangfeifania</taxon>
    </lineage>
</organism>
<reference evidence="1 2" key="1">
    <citation type="submission" date="2016-11" db="EMBL/GenBank/DDBJ databases">
        <authorList>
            <person name="Jaros S."/>
            <person name="Januszkiewicz K."/>
            <person name="Wedrychowicz H."/>
        </authorList>
    </citation>
    <scope>NUCLEOTIDE SEQUENCE [LARGE SCALE GENOMIC DNA]</scope>
    <source>
        <strain evidence="1 2">DSM 27063</strain>
    </source>
</reference>
<keyword evidence="2" id="KW-1185">Reference proteome</keyword>
<dbReference type="RefSeq" id="WP_073170404.1">
    <property type="nucleotide sequence ID" value="NZ_FQZE01000021.1"/>
</dbReference>
<evidence type="ECO:0000313" key="2">
    <source>
        <dbReference type="Proteomes" id="UP000184050"/>
    </source>
</evidence>
<sequence length="371" mass="40747">MQRIVLIILTILIVAPAFGQRNRRGDEEAEPGYVEGITYALPRTGVRIYVKATRVTFEPGPYAAYAGELLGITDARTRGSVQWQFDDVQMETFPEPDPNHVYKAMGEGAFSVNLTPEGCLAGINSPTDVFGINEVKTNLFISGDANDEDFSFASFNDSPLYTEGDSTNNYRPVRVSDEKKAADAAARILECRLTRFHMAAGLMDEFHPDGVAYEVSLNELDRIERNYLSLFTGRTTYKTEEFSFDFIPTVSSTGSGEVVFRFSEENGVVPASDLSGKPVTVKVNPVENLKAKYTSLASSENPSAGESGVYYRMPGMANVEIIFELKTIASARIVLPQFGETAPVPEELLFGDYSIEFHPGTGAIKSVTKNE</sequence>
<dbReference type="InterPro" id="IPR032265">
    <property type="entry name" value="DUF4831"/>
</dbReference>
<dbReference type="OrthoDB" id="1092380at2"/>
<name>A0A1M6JWH3_9BACT</name>
<protein>
    <submittedName>
        <fullName evidence="1">Uncharacterized protein</fullName>
    </submittedName>
</protein>
<dbReference type="STRING" id="1168035.SAMN05444280_12158"/>
<proteinExistence type="predicted"/>
<dbReference type="Proteomes" id="UP000184050">
    <property type="component" value="Unassembled WGS sequence"/>
</dbReference>
<evidence type="ECO:0000313" key="1">
    <source>
        <dbReference type="EMBL" id="SHJ51057.1"/>
    </source>
</evidence>
<gene>
    <name evidence="1" type="ORF">SAMN05444280_12158</name>
</gene>
<dbReference type="Pfam" id="PF16115">
    <property type="entry name" value="DUF4831"/>
    <property type="match status" value="1"/>
</dbReference>